<gene>
    <name evidence="3" type="ORF">HXO65_06335</name>
</gene>
<evidence type="ECO:0000313" key="4">
    <source>
        <dbReference type="Proteomes" id="UP000785653"/>
    </source>
</evidence>
<dbReference type="Pfam" id="PF23847">
    <property type="entry name" value="DUF7211"/>
    <property type="match status" value="1"/>
</dbReference>
<evidence type="ECO:0000313" key="3">
    <source>
        <dbReference type="EMBL" id="MBF1673804.1"/>
    </source>
</evidence>
<feature type="transmembrane region" description="Helical" evidence="2">
    <location>
        <begin position="301"/>
        <end position="321"/>
    </location>
</feature>
<dbReference type="Proteomes" id="UP000785653">
    <property type="component" value="Unassembled WGS sequence"/>
</dbReference>
<name>A0A930M0A8_9MICC</name>
<dbReference type="AlphaFoldDB" id="A0A930M0A8"/>
<dbReference type="EMBL" id="JABZXS010000093">
    <property type="protein sequence ID" value="MBF1673804.1"/>
    <property type="molecule type" value="Genomic_DNA"/>
</dbReference>
<keyword evidence="2" id="KW-1133">Transmembrane helix</keyword>
<organism evidence="3 4">
    <name type="scientific">Rothia mucilaginosa</name>
    <dbReference type="NCBI Taxonomy" id="43675"/>
    <lineage>
        <taxon>Bacteria</taxon>
        <taxon>Bacillati</taxon>
        <taxon>Actinomycetota</taxon>
        <taxon>Actinomycetes</taxon>
        <taxon>Micrococcales</taxon>
        <taxon>Micrococcaceae</taxon>
        <taxon>Rothia</taxon>
    </lineage>
</organism>
<proteinExistence type="predicted"/>
<dbReference type="InterPro" id="IPR055635">
    <property type="entry name" value="DUF7211"/>
</dbReference>
<protein>
    <submittedName>
        <fullName evidence="3">Uncharacterized protein</fullName>
    </submittedName>
</protein>
<keyword evidence="2" id="KW-0472">Membrane</keyword>
<evidence type="ECO:0000256" key="1">
    <source>
        <dbReference type="SAM" id="MobiDB-lite"/>
    </source>
</evidence>
<feature type="region of interest" description="Disordered" evidence="1">
    <location>
        <begin position="28"/>
        <end position="47"/>
    </location>
</feature>
<reference evidence="3" key="1">
    <citation type="submission" date="2020-04" db="EMBL/GenBank/DDBJ databases">
        <title>Deep metagenomics examines the oral microbiome during advanced dental caries in children, revealing novel taxa and co-occurrences with host molecules.</title>
        <authorList>
            <person name="Baker J.L."/>
            <person name="Morton J.T."/>
            <person name="Dinis M."/>
            <person name="Alvarez R."/>
            <person name="Tran N.C."/>
            <person name="Knight R."/>
            <person name="Edlund A."/>
        </authorList>
    </citation>
    <scope>NUCLEOTIDE SEQUENCE</scope>
    <source>
        <strain evidence="3">JCVI_47_bin.3</strain>
    </source>
</reference>
<sequence>MTDNLFFIDEDEVLAHHGVKGMKWGVRKQRAASGGAGSTKKRKGLSRKQKAAIAGVLGTAAAAGAGYYLHKSGKGKQLAGLAKKGGASAKKYAQGKGRNLGAQARAKTAQAKRQARAFGKDAKNFAGAQAALGKLMVADTKRRAKTAASKLKYSKAGKYAEASRLAANAAAFKTGHAARSAGFRAKQTAWKVGNKARRAATGGVSGAKSAAGMAARSAKSKAGSAASKASRAAKSAASKASRAAKSPGSSAKSAAYAARYKFAKKAAGKEVGFRKLATSGTRVVRPKFKLTKGKLSNSDKIALVAAGGLSANLAGAAVGAARNRKKTQGSRKRRR</sequence>
<accession>A0A930M0A8</accession>
<comment type="caution">
    <text evidence="3">The sequence shown here is derived from an EMBL/GenBank/DDBJ whole genome shotgun (WGS) entry which is preliminary data.</text>
</comment>
<keyword evidence="2" id="KW-0812">Transmembrane</keyword>
<evidence type="ECO:0000256" key="2">
    <source>
        <dbReference type="SAM" id="Phobius"/>
    </source>
</evidence>